<organism evidence="1 2">
    <name type="scientific">Solanum verrucosum</name>
    <dbReference type="NCBI Taxonomy" id="315347"/>
    <lineage>
        <taxon>Eukaryota</taxon>
        <taxon>Viridiplantae</taxon>
        <taxon>Streptophyta</taxon>
        <taxon>Embryophyta</taxon>
        <taxon>Tracheophyta</taxon>
        <taxon>Spermatophyta</taxon>
        <taxon>Magnoliopsida</taxon>
        <taxon>eudicotyledons</taxon>
        <taxon>Gunneridae</taxon>
        <taxon>Pentapetalae</taxon>
        <taxon>asterids</taxon>
        <taxon>lamiids</taxon>
        <taxon>Solanales</taxon>
        <taxon>Solanaceae</taxon>
        <taxon>Solanoideae</taxon>
        <taxon>Solaneae</taxon>
        <taxon>Solanum</taxon>
    </lineage>
</organism>
<evidence type="ECO:0000313" key="2">
    <source>
        <dbReference type="Proteomes" id="UP001234989"/>
    </source>
</evidence>
<dbReference type="Proteomes" id="UP001234989">
    <property type="component" value="Chromosome 11"/>
</dbReference>
<dbReference type="PANTHER" id="PTHR46148">
    <property type="entry name" value="CHROMO DOMAIN-CONTAINING PROTEIN"/>
    <property type="match status" value="1"/>
</dbReference>
<dbReference type="EMBL" id="CP133622">
    <property type="protein sequence ID" value="WMV54324.1"/>
    <property type="molecule type" value="Genomic_DNA"/>
</dbReference>
<protein>
    <submittedName>
        <fullName evidence="1">Uncharacterized protein</fullName>
    </submittedName>
</protein>
<dbReference type="PANTHER" id="PTHR46148:SF56">
    <property type="entry name" value="RETROTRANSPOSON PROTEIN"/>
    <property type="match status" value="1"/>
</dbReference>
<reference evidence="1" key="1">
    <citation type="submission" date="2023-08" db="EMBL/GenBank/DDBJ databases">
        <title>A de novo genome assembly of Solanum verrucosum Schlechtendal, a Mexican diploid species geographically isolated from the other diploid A-genome species in potato relatives.</title>
        <authorList>
            <person name="Hosaka K."/>
        </authorList>
    </citation>
    <scope>NUCLEOTIDE SEQUENCE</scope>
    <source>
        <tissue evidence="1">Young leaves</tissue>
    </source>
</reference>
<keyword evidence="2" id="KW-1185">Reference proteome</keyword>
<accession>A0AAF0UYZ7</accession>
<gene>
    <name evidence="1" type="ORF">MTR67_047709</name>
</gene>
<sequence>MLKKCLGNVAFILPTESIRVEDSISYEEIPVQILDHQVHKLRTKKVAFVKVLWRNQFVISYLGSRYEEEIPSSLFLRLNSIPRY</sequence>
<dbReference type="AlphaFoldDB" id="A0AAF0UYZ7"/>
<name>A0AAF0UYZ7_SOLVR</name>
<evidence type="ECO:0000313" key="1">
    <source>
        <dbReference type="EMBL" id="WMV54324.1"/>
    </source>
</evidence>
<proteinExistence type="predicted"/>